<sequence length="109" mass="12292">MAGIEPVTDREGEEMSPGSMEGWTEEPKEHEAMKLVNVFDTLSRHSHPAHGDEEELMSLSHALCVASPVLSRLRMTTFVNYPPTPLELVVLPERSLDLRIVFKSIGFRF</sequence>
<dbReference type="GO" id="GO:0005737">
    <property type="term" value="C:cytoplasm"/>
    <property type="evidence" value="ECO:0007669"/>
    <property type="project" value="UniProtKB-SubCell"/>
</dbReference>
<evidence type="ECO:0000256" key="3">
    <source>
        <dbReference type="ARBA" id="ARBA00023186"/>
    </source>
</evidence>
<organism evidence="6 7">
    <name type="scientific">Galemys pyrenaicus</name>
    <name type="common">Iberian desman</name>
    <name type="synonym">Pyrenean desman</name>
    <dbReference type="NCBI Taxonomy" id="202257"/>
    <lineage>
        <taxon>Eukaryota</taxon>
        <taxon>Metazoa</taxon>
        <taxon>Chordata</taxon>
        <taxon>Craniata</taxon>
        <taxon>Vertebrata</taxon>
        <taxon>Euteleostomi</taxon>
        <taxon>Mammalia</taxon>
        <taxon>Eutheria</taxon>
        <taxon>Laurasiatheria</taxon>
        <taxon>Eulipotyphla</taxon>
        <taxon>Talpidae</taxon>
        <taxon>Galemys</taxon>
    </lineage>
</organism>
<keyword evidence="2 4" id="KW-0344">Guanine-nucleotide releasing factor</keyword>
<evidence type="ECO:0000256" key="2">
    <source>
        <dbReference type="ARBA" id="ARBA00022658"/>
    </source>
</evidence>
<dbReference type="Pfam" id="PF10165">
    <property type="entry name" value="Ric8"/>
    <property type="match status" value="1"/>
</dbReference>
<evidence type="ECO:0000313" key="7">
    <source>
        <dbReference type="Proteomes" id="UP000700334"/>
    </source>
</evidence>
<dbReference type="EMBL" id="JAGFMF010011397">
    <property type="protein sequence ID" value="KAG8523887.1"/>
    <property type="molecule type" value="Genomic_DNA"/>
</dbReference>
<name>A0A8J6AV68_GALPY</name>
<comment type="similarity">
    <text evidence="1 4">Belongs to the synembryn family.</text>
</comment>
<protein>
    <recommendedName>
        <fullName evidence="4">Synembryn</fullName>
    </recommendedName>
    <alternativeName>
        <fullName evidence="4">Protein Ric-8</fullName>
    </alternativeName>
</protein>
<evidence type="ECO:0000256" key="5">
    <source>
        <dbReference type="SAM" id="MobiDB-lite"/>
    </source>
</evidence>
<feature type="region of interest" description="Disordered" evidence="5">
    <location>
        <begin position="1"/>
        <end position="27"/>
    </location>
</feature>
<keyword evidence="7" id="KW-1185">Reference proteome</keyword>
<dbReference type="OrthoDB" id="5585685at2759"/>
<dbReference type="GO" id="GO:0005085">
    <property type="term" value="F:guanyl-nucleotide exchange factor activity"/>
    <property type="evidence" value="ECO:0007669"/>
    <property type="project" value="UniProtKB-UniRule"/>
</dbReference>
<gene>
    <name evidence="6" type="ORF">J0S82_001989</name>
</gene>
<comment type="subunit">
    <text evidence="4">Interacts with some GDP-bound G alpha proteins. Does not interact with G-alpha proteins when they are in complex with subunits beta and gamma.</text>
</comment>
<keyword evidence="4" id="KW-0963">Cytoplasm</keyword>
<evidence type="ECO:0000313" key="6">
    <source>
        <dbReference type="EMBL" id="KAG8523887.1"/>
    </source>
</evidence>
<reference evidence="6" key="1">
    <citation type="journal article" date="2021" name="Evol. Appl.">
        <title>The genome of the Pyrenean desman and the effects of bottlenecks and inbreeding on the genomic landscape of an endangered species.</title>
        <authorList>
            <person name="Escoda L."/>
            <person name="Castresana J."/>
        </authorList>
    </citation>
    <scope>NUCLEOTIDE SEQUENCE</scope>
    <source>
        <strain evidence="6">IBE-C5619</strain>
    </source>
</reference>
<comment type="function">
    <text evidence="4">Chaperone that specifically binds and folds nascent G alpha proteins prior to G protein heterotrimer formation. Also acts as a guanine nucleotide exchange factor (GEF) for G alpha proteins by stimulating exchange of bound GDP for free GTP.</text>
</comment>
<evidence type="ECO:0000256" key="1">
    <source>
        <dbReference type="ARBA" id="ARBA00009049"/>
    </source>
</evidence>
<dbReference type="InterPro" id="IPR019318">
    <property type="entry name" value="Gua_nucleotide_exch_fac_Ric8"/>
</dbReference>
<comment type="subcellular location">
    <subcellularLocation>
        <location evidence="4">Cytoplasm</location>
    </subcellularLocation>
</comment>
<comment type="caution">
    <text evidence="6">The sequence shown here is derived from an EMBL/GenBank/DDBJ whole genome shotgun (WGS) entry which is preliminary data.</text>
</comment>
<evidence type="ECO:0000256" key="4">
    <source>
        <dbReference type="RuleBase" id="RU369048"/>
    </source>
</evidence>
<dbReference type="GO" id="GO:0001965">
    <property type="term" value="F:G-protein alpha-subunit binding"/>
    <property type="evidence" value="ECO:0007669"/>
    <property type="project" value="UniProtKB-UniRule"/>
</dbReference>
<proteinExistence type="inferred from homology"/>
<accession>A0A8J6AV68</accession>
<keyword evidence="3" id="KW-0143">Chaperone</keyword>
<dbReference type="Proteomes" id="UP000700334">
    <property type="component" value="Unassembled WGS sequence"/>
</dbReference>
<dbReference type="AlphaFoldDB" id="A0A8J6AV68"/>